<dbReference type="NCBIfam" id="NF009154">
    <property type="entry name" value="PRK12497.3-3"/>
    <property type="match status" value="1"/>
</dbReference>
<dbReference type="NCBIfam" id="NF009150">
    <property type="entry name" value="PRK12497.1-3"/>
    <property type="match status" value="1"/>
</dbReference>
<dbReference type="Proteomes" id="UP000219612">
    <property type="component" value="Unassembled WGS sequence"/>
</dbReference>
<dbReference type="PANTHER" id="PTHR34039:SF1">
    <property type="entry name" value="UPF0102 PROTEIN YRAN"/>
    <property type="match status" value="1"/>
</dbReference>
<dbReference type="InterPro" id="IPR011335">
    <property type="entry name" value="Restrct_endonuc-II-like"/>
</dbReference>
<dbReference type="PANTHER" id="PTHR34039">
    <property type="entry name" value="UPF0102 PROTEIN YRAN"/>
    <property type="match status" value="1"/>
</dbReference>
<dbReference type="InterPro" id="IPR003509">
    <property type="entry name" value="UPF0102_YraN-like"/>
</dbReference>
<comment type="similarity">
    <text evidence="1 2">Belongs to the UPF0102 family.</text>
</comment>
<name>A0A285FVZ1_9ACTN</name>
<dbReference type="SUPFAM" id="SSF52980">
    <property type="entry name" value="Restriction endonuclease-like"/>
    <property type="match status" value="1"/>
</dbReference>
<dbReference type="InterPro" id="IPR011856">
    <property type="entry name" value="tRNA_endonuc-like_dom_sf"/>
</dbReference>
<dbReference type="NCBIfam" id="TIGR00252">
    <property type="entry name" value="YraN family protein"/>
    <property type="match status" value="1"/>
</dbReference>
<protein>
    <recommendedName>
        <fullName evidence="2">UPF0102 protein SAMN05421748_1011169</fullName>
    </recommendedName>
</protein>
<dbReference type="HAMAP" id="MF_00048">
    <property type="entry name" value="UPF0102"/>
    <property type="match status" value="1"/>
</dbReference>
<dbReference type="EMBL" id="OBDY01000001">
    <property type="protein sequence ID" value="SNY14476.1"/>
    <property type="molecule type" value="Genomic_DNA"/>
</dbReference>
<evidence type="ECO:0000256" key="1">
    <source>
        <dbReference type="ARBA" id="ARBA00006738"/>
    </source>
</evidence>
<proteinExistence type="inferred from homology"/>
<dbReference type="Gene3D" id="3.40.1350.10">
    <property type="match status" value="1"/>
</dbReference>
<evidence type="ECO:0000256" key="2">
    <source>
        <dbReference type="HAMAP-Rule" id="MF_00048"/>
    </source>
</evidence>
<organism evidence="3 4">
    <name type="scientific">Paractinoplanes atraurantiacus</name>
    <dbReference type="NCBI Taxonomy" id="1036182"/>
    <lineage>
        <taxon>Bacteria</taxon>
        <taxon>Bacillati</taxon>
        <taxon>Actinomycetota</taxon>
        <taxon>Actinomycetes</taxon>
        <taxon>Micromonosporales</taxon>
        <taxon>Micromonosporaceae</taxon>
        <taxon>Paractinoplanes</taxon>
    </lineage>
</organism>
<evidence type="ECO:0000313" key="4">
    <source>
        <dbReference type="Proteomes" id="UP000219612"/>
    </source>
</evidence>
<keyword evidence="4" id="KW-1185">Reference proteome</keyword>
<dbReference type="AlphaFoldDB" id="A0A285FVZ1"/>
<sequence length="119" mass="13624">MTTQRRAVGAYGERVAAEHFRDEGLVILDQNWRCADGELDLILRDGEDLVICEVKTRLGDSYGPPAEAITPRKVRKLRQLARRWLDESGLRYRDVRFDVVEVMPQKKGATLINHTRGAF</sequence>
<dbReference type="Pfam" id="PF02021">
    <property type="entry name" value="UPF0102"/>
    <property type="match status" value="1"/>
</dbReference>
<evidence type="ECO:0000313" key="3">
    <source>
        <dbReference type="EMBL" id="SNY14476.1"/>
    </source>
</evidence>
<dbReference type="GO" id="GO:0004519">
    <property type="term" value="F:endonuclease activity"/>
    <property type="evidence" value="ECO:0007669"/>
    <property type="project" value="UniProtKB-KW"/>
</dbReference>
<gene>
    <name evidence="3" type="ORF">SAMN05421748_1011169</name>
</gene>
<accession>A0A285FVZ1</accession>
<keyword evidence="3" id="KW-0255">Endonuclease</keyword>
<dbReference type="CDD" id="cd20736">
    <property type="entry name" value="PoNe_Nuclease"/>
    <property type="match status" value="1"/>
</dbReference>
<keyword evidence="3" id="KW-0540">Nuclease</keyword>
<dbReference type="GO" id="GO:0003676">
    <property type="term" value="F:nucleic acid binding"/>
    <property type="evidence" value="ECO:0007669"/>
    <property type="project" value="InterPro"/>
</dbReference>
<dbReference type="RefSeq" id="WP_097318480.1">
    <property type="nucleotide sequence ID" value="NZ_OBDY01000001.1"/>
</dbReference>
<keyword evidence="3" id="KW-0378">Hydrolase</keyword>
<reference evidence="3 4" key="1">
    <citation type="submission" date="2017-09" db="EMBL/GenBank/DDBJ databases">
        <authorList>
            <person name="Ehlers B."/>
            <person name="Leendertz F.H."/>
        </authorList>
    </citation>
    <scope>NUCLEOTIDE SEQUENCE [LARGE SCALE GENOMIC DNA]</scope>
    <source>
        <strain evidence="3 4">CGMCC 4.6857</strain>
    </source>
</reference>
<dbReference type="OrthoDB" id="9794876at2"/>